<keyword evidence="4" id="KW-1185">Reference proteome</keyword>
<evidence type="ECO:0000259" key="2">
    <source>
        <dbReference type="Pfam" id="PF14280"/>
    </source>
</evidence>
<feature type="domain" description="DUF4365" evidence="2">
    <location>
        <begin position="16"/>
        <end position="134"/>
    </location>
</feature>
<dbReference type="Pfam" id="PF14280">
    <property type="entry name" value="DUF4365"/>
    <property type="match status" value="1"/>
</dbReference>
<sequence length="442" mass="49758">MGSGKQVSRSAHIGDAGIALIHQRVSAMDHVWHERTVDAGIDGTIELRDPATGEVSNCHLQVQSKASDNDFPGETADRFHYDCDERDLDYWMKSSMPVLLVCSHPKRGEAWWAHIQSYFADPARRASGRVDFNKITMSLEGDVSDRLFAVADPHGRAHTPVADLRDETLESNLLPVTMPDVFWAYDAAVTLPRKVYDLQRESSLDIRDDFTLFGGRLLTWSPVEDTALAGAVNGDPTIEATGELLDGSPDSERVLVRLLNNAFRQDLRDDCAFHGKRHMLYFRATDDLSPRSWNTSGTHWRSVFKPHAKKTNPSQVSYYKHAGLKWQFLNLDDEWFCALTPDYYYSIDGYRESRFTAQYLSGIKRLERNPAVLGETRMWAAILAGREGGHDSLFSQNERILDFGKLVTFDTDRGIDEAKWKRAAEASDPTDPLADGELAETA</sequence>
<gene>
    <name evidence="3" type="ORF">SAMN04487968_1293</name>
</gene>
<dbReference type="Proteomes" id="UP000198832">
    <property type="component" value="Unassembled WGS sequence"/>
</dbReference>
<dbReference type="EMBL" id="FOLB01000029">
    <property type="protein sequence ID" value="SFD05097.1"/>
    <property type="molecule type" value="Genomic_DNA"/>
</dbReference>
<dbReference type="RefSeq" id="WP_091126757.1">
    <property type="nucleotide sequence ID" value="NZ_FOLB01000029.1"/>
</dbReference>
<feature type="region of interest" description="Disordered" evidence="1">
    <location>
        <begin position="420"/>
        <end position="442"/>
    </location>
</feature>
<accession>A0A1I1P5L2</accession>
<proteinExistence type="predicted"/>
<dbReference type="OrthoDB" id="789223at2"/>
<reference evidence="3 4" key="1">
    <citation type="submission" date="2016-10" db="EMBL/GenBank/DDBJ databases">
        <authorList>
            <person name="de Groot N.N."/>
        </authorList>
    </citation>
    <scope>NUCLEOTIDE SEQUENCE [LARGE SCALE GENOMIC DNA]</scope>
    <source>
        <strain evidence="3 4">CGMCC 1.7056</strain>
    </source>
</reference>
<protein>
    <recommendedName>
        <fullName evidence="2">DUF4365 domain-containing protein</fullName>
    </recommendedName>
</protein>
<dbReference type="InterPro" id="IPR025375">
    <property type="entry name" value="DUF4365"/>
</dbReference>
<evidence type="ECO:0000313" key="3">
    <source>
        <dbReference type="EMBL" id="SFD05097.1"/>
    </source>
</evidence>
<name>A0A1I1P5L2_9ACTN</name>
<organism evidence="3 4">
    <name type="scientific">Nocardioides terrae</name>
    <dbReference type="NCBI Taxonomy" id="574651"/>
    <lineage>
        <taxon>Bacteria</taxon>
        <taxon>Bacillati</taxon>
        <taxon>Actinomycetota</taxon>
        <taxon>Actinomycetes</taxon>
        <taxon>Propionibacteriales</taxon>
        <taxon>Nocardioidaceae</taxon>
        <taxon>Nocardioides</taxon>
    </lineage>
</organism>
<evidence type="ECO:0000256" key="1">
    <source>
        <dbReference type="SAM" id="MobiDB-lite"/>
    </source>
</evidence>
<evidence type="ECO:0000313" key="4">
    <source>
        <dbReference type="Proteomes" id="UP000198832"/>
    </source>
</evidence>
<dbReference type="AlphaFoldDB" id="A0A1I1P5L2"/>